<accession>A0A6D2IKP1</accession>
<proteinExistence type="predicted"/>
<dbReference type="Proteomes" id="UP000467841">
    <property type="component" value="Unassembled WGS sequence"/>
</dbReference>
<dbReference type="InterPro" id="IPR050796">
    <property type="entry name" value="SCF_F-box_component"/>
</dbReference>
<dbReference type="InterPro" id="IPR056592">
    <property type="entry name" value="Beta-prop_At3g26010-like"/>
</dbReference>
<dbReference type="Gene3D" id="1.20.1280.50">
    <property type="match status" value="1"/>
</dbReference>
<dbReference type="InterPro" id="IPR036047">
    <property type="entry name" value="F-box-like_dom_sf"/>
</dbReference>
<feature type="domain" description="F-box" evidence="1">
    <location>
        <begin position="4"/>
        <end position="44"/>
    </location>
</feature>
<evidence type="ECO:0000313" key="3">
    <source>
        <dbReference type="Proteomes" id="UP000467841"/>
    </source>
</evidence>
<dbReference type="PANTHER" id="PTHR31672">
    <property type="entry name" value="BNACNNG10540D PROTEIN"/>
    <property type="match status" value="1"/>
</dbReference>
<dbReference type="EMBL" id="CACVBM020001074">
    <property type="protein sequence ID" value="CAA7028911.1"/>
    <property type="molecule type" value="Genomic_DNA"/>
</dbReference>
<dbReference type="Pfam" id="PF24750">
    <property type="entry name" value="b-prop_At3g26010-like"/>
    <property type="match status" value="1"/>
</dbReference>
<organism evidence="2 3">
    <name type="scientific">Microthlaspi erraticum</name>
    <dbReference type="NCBI Taxonomy" id="1685480"/>
    <lineage>
        <taxon>Eukaryota</taxon>
        <taxon>Viridiplantae</taxon>
        <taxon>Streptophyta</taxon>
        <taxon>Embryophyta</taxon>
        <taxon>Tracheophyta</taxon>
        <taxon>Spermatophyta</taxon>
        <taxon>Magnoliopsida</taxon>
        <taxon>eudicotyledons</taxon>
        <taxon>Gunneridae</taxon>
        <taxon>Pentapetalae</taxon>
        <taxon>rosids</taxon>
        <taxon>malvids</taxon>
        <taxon>Brassicales</taxon>
        <taxon>Brassicaceae</taxon>
        <taxon>Coluteocarpeae</taxon>
        <taxon>Microthlaspi</taxon>
    </lineage>
</organism>
<gene>
    <name evidence="2" type="ORF">MERR_LOCUS16146</name>
</gene>
<evidence type="ECO:0000313" key="2">
    <source>
        <dbReference type="EMBL" id="CAA7028911.1"/>
    </source>
</evidence>
<keyword evidence="3" id="KW-1185">Reference proteome</keyword>
<protein>
    <recommendedName>
        <fullName evidence="1">F-box domain-containing protein</fullName>
    </recommendedName>
</protein>
<reference evidence="2" key="1">
    <citation type="submission" date="2020-01" db="EMBL/GenBank/DDBJ databases">
        <authorList>
            <person name="Mishra B."/>
        </authorList>
    </citation>
    <scope>NUCLEOTIDE SEQUENCE [LARGE SCALE GENOMIC DNA]</scope>
</reference>
<dbReference type="AlphaFoldDB" id="A0A6D2IKP1"/>
<dbReference type="SUPFAM" id="SSF81383">
    <property type="entry name" value="F-box domain"/>
    <property type="match status" value="1"/>
</dbReference>
<dbReference type="SMART" id="SM00256">
    <property type="entry name" value="FBOX"/>
    <property type="match status" value="1"/>
</dbReference>
<dbReference type="InterPro" id="IPR001810">
    <property type="entry name" value="F-box_dom"/>
</dbReference>
<evidence type="ECO:0000259" key="1">
    <source>
        <dbReference type="SMART" id="SM00256"/>
    </source>
</evidence>
<sequence>MDSFTEDIWVMILARLPQKSIITSKLVCKQWKSIAESPYLRKLFLSHHQNSHPSWSLMCKDDSTEALAYYGCVITGPSRPLGCYINSFVKEKFNFRQARVVAYTDVGLVLIRVLVSSDLGNILFYVANPVTRECVETDPPWFEPKKGFFILGIATRTENGLVLGYKVVLHHDDPSPWGNGYDESLSLIIYSSETGSWRFESVDSPYYRHEFGNSISVNGNLHWLAQSHDEEVVVSIDFYGSGRHQFRVTPFPDLETSPRYKRSCTTSQGYLMYMNVGKDDGRLRVWRLKSAGWQLASEIALKKYVFPIAINPFDAETVYFWKHSSPRLLSLNLRTGKKIVLHGNFERCSDGRIIKCQSDKKYTARSNFSSFVLPKWLHPIPRGEQGV</sequence>
<dbReference type="OrthoDB" id="1073481at2759"/>
<name>A0A6D2IKP1_9BRAS</name>
<dbReference type="Pfam" id="PF00646">
    <property type="entry name" value="F-box"/>
    <property type="match status" value="1"/>
</dbReference>
<comment type="caution">
    <text evidence="2">The sequence shown here is derived from an EMBL/GenBank/DDBJ whole genome shotgun (WGS) entry which is preliminary data.</text>
</comment>
<dbReference type="SUPFAM" id="SSF69322">
    <property type="entry name" value="Tricorn protease domain 2"/>
    <property type="match status" value="1"/>
</dbReference>